<dbReference type="InterPro" id="IPR035919">
    <property type="entry name" value="EAL_sf"/>
</dbReference>
<gene>
    <name evidence="7" type="ORF">CR159_13675</name>
</gene>
<dbReference type="GO" id="GO:0007165">
    <property type="term" value="P:signal transduction"/>
    <property type="evidence" value="ECO:0007669"/>
    <property type="project" value="InterPro"/>
</dbReference>
<dbReference type="InterPro" id="IPR029016">
    <property type="entry name" value="GAF-like_dom_sf"/>
</dbReference>
<dbReference type="Gene3D" id="6.10.340.10">
    <property type="match status" value="1"/>
</dbReference>
<dbReference type="Proteomes" id="UP000234190">
    <property type="component" value="Unassembled WGS sequence"/>
</dbReference>
<organism evidence="7 8">
    <name type="scientific">Pollutimonas subterranea</name>
    <dbReference type="NCBI Taxonomy" id="2045210"/>
    <lineage>
        <taxon>Bacteria</taxon>
        <taxon>Pseudomonadati</taxon>
        <taxon>Pseudomonadota</taxon>
        <taxon>Betaproteobacteria</taxon>
        <taxon>Burkholderiales</taxon>
        <taxon>Alcaligenaceae</taxon>
        <taxon>Pollutimonas</taxon>
    </lineage>
</organism>
<dbReference type="InterPro" id="IPR003660">
    <property type="entry name" value="HAMP_dom"/>
</dbReference>
<dbReference type="CDD" id="cd00130">
    <property type="entry name" value="PAS"/>
    <property type="match status" value="1"/>
</dbReference>
<dbReference type="Gene3D" id="3.20.20.450">
    <property type="entry name" value="EAL domain"/>
    <property type="match status" value="1"/>
</dbReference>
<evidence type="ECO:0000259" key="2">
    <source>
        <dbReference type="PROSITE" id="PS50112"/>
    </source>
</evidence>
<evidence type="ECO:0000313" key="8">
    <source>
        <dbReference type="Proteomes" id="UP000234190"/>
    </source>
</evidence>
<sequence length="1115" mass="121594">MEVERHTRFSLESATSRNAMRLRLSSVSLRIRLLLLILVALLPAVAMLVYQGMQNYKQAHQNLEREAEYVAQQIVTFSKETFPRPDQYLANLASVPELQKPGAACDQFLGSTLKSSYSLDNLLVIQPDGNVACSGIPLKGPMNVSARHYFQRALASKTFAIGQLQQSRKGPQPLIVFAYPILDDKENVTRVLALAADLAWLNDSLGRAIKSSGRFLGVAASVVDSNGTLIAAAPHAHYVGQTVPDWETANLHLSRSKGLTRNEIWLDDIYRTTAYLPLYSSKTSTLYLKVGLPLAGPLAEARAGSIRNFALVGLGSLLALIAAWSLSNWLVSKPLGILSRTATKLGQGVMSARTGLGGSGGEIGALAHQFDTMATQLQQQHDALLRTGRVQAVRSATNSAMLRAHTEKDLLTDICRVIQQIGGYEFAWVGYAPNTSTDTLIAQAHCGVSDEIIADFCRTPWSQIPDPGPVTKAIWTGTVQVIPDLATKGPHSPWRTRVLAQGCASAIGLPLSVDHRIIGALGIFSSDPQAFGPDEIELLTATANDVSFGISALRTTNEVRRSQEFLELVINNMPSMVYVKDATDLRFVSMNPAGEALTGFREEDLVGKTDYDFFPKSEADYFTAKDREALAGSSRLSVSDEIITTKSGELKTLQTRKLSLLDDDGRPKYLLGISEDITEQKKNNAQLVYLATHDALTGLPKRVFLMEWLERALDRAKADGRSVTLMYLDLDGFKEVNDSLGHFTGDETLKTVGNLLVAKIPDAGIVARIAGDEFVIVLENITSKSQTIAAAKQLGRYFEAPIIVGGQEIFLTPGIGISVYPDDADTPDALLRTADFAMYQAKSGGSTYAFYSPNLEKRTSARLEMRNLLRHAIEKDELTLHYQPKVSVRTGKIIGAEALLRWNSRELGSISPAQFIPLAEESGLIVPIGEWVLRTACLQAMQWQRLGFPIVIAVNLSPRQFRQADLLEHIQLMLKETGLPPERLELEVTETAIMDNAASAIRLLNSIHEMGVQLSIDDFGTGYSSLAYLKQLPVSILKIDQSFVKGLTSEPDDAAIVTAVIAMAKSLHLAVTAEGVETAEQLDALAGLGCDNYQGYWFSRPQPADAFIALLETAP</sequence>
<comment type="caution">
    <text evidence="7">The sequence shown here is derived from an EMBL/GenBank/DDBJ whole genome shotgun (WGS) entry which is preliminary data.</text>
</comment>
<dbReference type="SMART" id="SM00304">
    <property type="entry name" value="HAMP"/>
    <property type="match status" value="1"/>
</dbReference>
<dbReference type="PROSITE" id="PS50887">
    <property type="entry name" value="GGDEF"/>
    <property type="match status" value="1"/>
</dbReference>
<dbReference type="NCBIfam" id="TIGR00254">
    <property type="entry name" value="GGDEF"/>
    <property type="match status" value="1"/>
</dbReference>
<feature type="domain" description="PAS" evidence="2">
    <location>
        <begin position="562"/>
        <end position="633"/>
    </location>
</feature>
<feature type="domain" description="PAC" evidence="3">
    <location>
        <begin position="636"/>
        <end position="689"/>
    </location>
</feature>
<dbReference type="PROSITE" id="PS50113">
    <property type="entry name" value="PAC"/>
    <property type="match status" value="1"/>
</dbReference>
<keyword evidence="8" id="KW-1185">Reference proteome</keyword>
<dbReference type="InterPro" id="IPR029787">
    <property type="entry name" value="Nucleotide_cyclase"/>
</dbReference>
<dbReference type="SUPFAM" id="SSF55785">
    <property type="entry name" value="PYP-like sensor domain (PAS domain)"/>
    <property type="match status" value="1"/>
</dbReference>
<dbReference type="SUPFAM" id="SSF55781">
    <property type="entry name" value="GAF domain-like"/>
    <property type="match status" value="1"/>
</dbReference>
<dbReference type="SMART" id="SM00065">
    <property type="entry name" value="GAF"/>
    <property type="match status" value="1"/>
</dbReference>
<proteinExistence type="predicted"/>
<feature type="domain" description="EAL" evidence="4">
    <location>
        <begin position="862"/>
        <end position="1115"/>
    </location>
</feature>
<dbReference type="InterPro" id="IPR003018">
    <property type="entry name" value="GAF"/>
</dbReference>
<dbReference type="InterPro" id="IPR000700">
    <property type="entry name" value="PAS-assoc_C"/>
</dbReference>
<dbReference type="GO" id="GO:0016020">
    <property type="term" value="C:membrane"/>
    <property type="evidence" value="ECO:0007669"/>
    <property type="project" value="InterPro"/>
</dbReference>
<dbReference type="EMBL" id="PDNW01000011">
    <property type="protein sequence ID" value="PLC49347.1"/>
    <property type="molecule type" value="Genomic_DNA"/>
</dbReference>
<feature type="transmembrane region" description="Helical" evidence="1">
    <location>
        <begin position="31"/>
        <end position="50"/>
    </location>
</feature>
<protein>
    <recommendedName>
        <fullName evidence="9">PAS domain S-box-containing protein/diguanylate cyclase (GGDEF) domain-containing protein</fullName>
    </recommendedName>
</protein>
<dbReference type="InterPro" id="IPR001633">
    <property type="entry name" value="EAL_dom"/>
</dbReference>
<dbReference type="Pfam" id="PF13185">
    <property type="entry name" value="GAF_2"/>
    <property type="match status" value="1"/>
</dbReference>
<dbReference type="Gene3D" id="3.30.450.40">
    <property type="match status" value="1"/>
</dbReference>
<dbReference type="FunFam" id="3.20.20.450:FF:000001">
    <property type="entry name" value="Cyclic di-GMP phosphodiesterase yahA"/>
    <property type="match status" value="1"/>
</dbReference>
<dbReference type="SMART" id="SM00052">
    <property type="entry name" value="EAL"/>
    <property type="match status" value="1"/>
</dbReference>
<accession>A0A2N4U2X3</accession>
<keyword evidence="1" id="KW-0812">Transmembrane</keyword>
<dbReference type="SMART" id="SM00267">
    <property type="entry name" value="GGDEF"/>
    <property type="match status" value="1"/>
</dbReference>
<dbReference type="Pfam" id="PF08448">
    <property type="entry name" value="PAS_4"/>
    <property type="match status" value="1"/>
</dbReference>
<dbReference type="InterPro" id="IPR043128">
    <property type="entry name" value="Rev_trsase/Diguanyl_cyclase"/>
</dbReference>
<dbReference type="NCBIfam" id="TIGR00229">
    <property type="entry name" value="sensory_box"/>
    <property type="match status" value="1"/>
</dbReference>
<dbReference type="SUPFAM" id="SSF141868">
    <property type="entry name" value="EAL domain-like"/>
    <property type="match status" value="1"/>
</dbReference>
<reference evidence="7 8" key="1">
    <citation type="submission" date="2017-10" db="EMBL/GenBank/DDBJ databases">
        <title>Two draft genome sequences of Pusillimonas sp. strains isolated from a nitrate- and radionuclide-contaminated groundwater in Russia.</title>
        <authorList>
            <person name="Grouzdev D.S."/>
            <person name="Tourova T.P."/>
            <person name="Goeva M.A."/>
            <person name="Babich T.L."/>
            <person name="Sokolova D.S."/>
            <person name="Abdullin R."/>
            <person name="Poltaraus A.B."/>
            <person name="Toshchakov S.V."/>
            <person name="Nazina T.N."/>
        </authorList>
    </citation>
    <scope>NUCLEOTIDE SEQUENCE [LARGE SCALE GENOMIC DNA]</scope>
    <source>
        <strain evidence="7 8">JR1/69-3-13</strain>
    </source>
</reference>
<dbReference type="InterPro" id="IPR013656">
    <property type="entry name" value="PAS_4"/>
</dbReference>
<dbReference type="InterPro" id="IPR000160">
    <property type="entry name" value="GGDEF_dom"/>
</dbReference>
<evidence type="ECO:0000256" key="1">
    <source>
        <dbReference type="SAM" id="Phobius"/>
    </source>
</evidence>
<dbReference type="PANTHER" id="PTHR44757:SF2">
    <property type="entry name" value="BIOFILM ARCHITECTURE MAINTENANCE PROTEIN MBAA"/>
    <property type="match status" value="1"/>
</dbReference>
<keyword evidence="1" id="KW-1133">Transmembrane helix</keyword>
<dbReference type="PROSITE" id="PS50883">
    <property type="entry name" value="EAL"/>
    <property type="match status" value="1"/>
</dbReference>
<evidence type="ECO:0000259" key="5">
    <source>
        <dbReference type="PROSITE" id="PS50885"/>
    </source>
</evidence>
<evidence type="ECO:0000313" key="7">
    <source>
        <dbReference type="EMBL" id="PLC49347.1"/>
    </source>
</evidence>
<dbReference type="Pfam" id="PF00563">
    <property type="entry name" value="EAL"/>
    <property type="match status" value="1"/>
</dbReference>
<dbReference type="InterPro" id="IPR052155">
    <property type="entry name" value="Biofilm_reg_signaling"/>
</dbReference>
<evidence type="ECO:0000259" key="4">
    <source>
        <dbReference type="PROSITE" id="PS50883"/>
    </source>
</evidence>
<dbReference type="SMART" id="SM00091">
    <property type="entry name" value="PAS"/>
    <property type="match status" value="1"/>
</dbReference>
<feature type="domain" description="HAMP" evidence="5">
    <location>
        <begin position="329"/>
        <end position="382"/>
    </location>
</feature>
<dbReference type="Pfam" id="PF00990">
    <property type="entry name" value="GGDEF"/>
    <property type="match status" value="1"/>
</dbReference>
<dbReference type="Pfam" id="PF00672">
    <property type="entry name" value="HAMP"/>
    <property type="match status" value="1"/>
</dbReference>
<dbReference type="SUPFAM" id="SSF158472">
    <property type="entry name" value="HAMP domain-like"/>
    <property type="match status" value="1"/>
</dbReference>
<dbReference type="CDD" id="cd12914">
    <property type="entry name" value="PDC1_DGC_like"/>
    <property type="match status" value="1"/>
</dbReference>
<evidence type="ECO:0008006" key="9">
    <source>
        <dbReference type="Google" id="ProtNLM"/>
    </source>
</evidence>
<dbReference type="Gene3D" id="3.30.70.270">
    <property type="match status" value="1"/>
</dbReference>
<dbReference type="InterPro" id="IPR035965">
    <property type="entry name" value="PAS-like_dom_sf"/>
</dbReference>
<dbReference type="PROSITE" id="PS50112">
    <property type="entry name" value="PAS"/>
    <property type="match status" value="1"/>
</dbReference>
<dbReference type="CDD" id="cd01948">
    <property type="entry name" value="EAL"/>
    <property type="match status" value="1"/>
</dbReference>
<dbReference type="SUPFAM" id="SSF55073">
    <property type="entry name" value="Nucleotide cyclase"/>
    <property type="match status" value="1"/>
</dbReference>
<feature type="domain" description="GGDEF" evidence="6">
    <location>
        <begin position="721"/>
        <end position="853"/>
    </location>
</feature>
<dbReference type="InterPro" id="IPR000014">
    <property type="entry name" value="PAS"/>
</dbReference>
<name>A0A2N4U2X3_9BURK</name>
<evidence type="ECO:0000259" key="3">
    <source>
        <dbReference type="PROSITE" id="PS50113"/>
    </source>
</evidence>
<dbReference type="CDD" id="cd01949">
    <property type="entry name" value="GGDEF"/>
    <property type="match status" value="1"/>
</dbReference>
<dbReference type="Gene3D" id="3.30.450.20">
    <property type="entry name" value="PAS domain"/>
    <property type="match status" value="2"/>
</dbReference>
<dbReference type="PANTHER" id="PTHR44757">
    <property type="entry name" value="DIGUANYLATE CYCLASE DGCP"/>
    <property type="match status" value="1"/>
</dbReference>
<dbReference type="AlphaFoldDB" id="A0A2N4U2X3"/>
<keyword evidence="1" id="KW-0472">Membrane</keyword>
<evidence type="ECO:0000259" key="6">
    <source>
        <dbReference type="PROSITE" id="PS50887"/>
    </source>
</evidence>
<dbReference type="PROSITE" id="PS50885">
    <property type="entry name" value="HAMP"/>
    <property type="match status" value="1"/>
</dbReference>